<dbReference type="FunCoup" id="C1KR34">
    <property type="interactions" value="39"/>
</dbReference>
<dbReference type="RefSeq" id="YP_002808612.1">
    <property type="nucleotide sequence ID" value="NC_012575.1"/>
</dbReference>
<accession>C1KR34</accession>
<proteinExistence type="inferred from homology"/>
<evidence type="ECO:0000256" key="4">
    <source>
        <dbReference type="ARBA" id="ARBA00035295"/>
    </source>
</evidence>
<dbReference type="STRING" id="296587.C1KR34"/>
<organism evidence="8 9">
    <name type="scientific">Micromonas commoda (strain RCC299 / NOUM17 / CCMP2709)</name>
    <name type="common">Picoplanktonic green alga</name>
    <dbReference type="NCBI Taxonomy" id="296587"/>
    <lineage>
        <taxon>Eukaryota</taxon>
        <taxon>Viridiplantae</taxon>
        <taxon>Chlorophyta</taxon>
        <taxon>Mamiellophyceae</taxon>
        <taxon>Mamiellales</taxon>
        <taxon>Mamiellaceae</taxon>
        <taxon>Micromonas</taxon>
    </lineage>
</organism>
<dbReference type="OrthoDB" id="512793at2759"/>
<dbReference type="CDD" id="cd07026">
    <property type="entry name" value="Ribosomal_L20"/>
    <property type="match status" value="1"/>
</dbReference>
<evidence type="ECO:0000256" key="7">
    <source>
        <dbReference type="RuleBase" id="RU004311"/>
    </source>
</evidence>
<gene>
    <name evidence="5" type="primary">rpl20</name>
</gene>
<dbReference type="GO" id="GO:0000027">
    <property type="term" value="P:ribosomal large subunit assembly"/>
    <property type="evidence" value="ECO:0007669"/>
    <property type="project" value="UniProtKB-UniRule"/>
</dbReference>
<dbReference type="InterPro" id="IPR005813">
    <property type="entry name" value="Ribosomal_bL20"/>
</dbReference>
<dbReference type="PRINTS" id="PR00062">
    <property type="entry name" value="RIBOSOMALL20"/>
</dbReference>
<dbReference type="PANTHER" id="PTHR10986">
    <property type="entry name" value="39S RIBOSOMAL PROTEIN L20"/>
    <property type="match status" value="1"/>
</dbReference>
<evidence type="ECO:0000256" key="3">
    <source>
        <dbReference type="ARBA" id="ARBA00023274"/>
    </source>
</evidence>
<dbReference type="AlphaFoldDB" id="C1KR34"/>
<protein>
    <recommendedName>
        <fullName evidence="4 5">Large ribosomal subunit protein bL20c</fullName>
    </recommendedName>
</protein>
<dbReference type="InParanoid" id="C1KR34"/>
<dbReference type="Pfam" id="PF00453">
    <property type="entry name" value="Ribosomal_L20"/>
    <property type="match status" value="1"/>
</dbReference>
<keyword evidence="5 7" id="KW-0699">rRNA-binding</keyword>
<dbReference type="GO" id="GO:0009507">
    <property type="term" value="C:chloroplast"/>
    <property type="evidence" value="ECO:0007669"/>
    <property type="project" value="UniProtKB-SubCell"/>
</dbReference>
<comment type="function">
    <text evidence="5 7">Binds directly to 23S ribosomal RNA and is necessary for the in vitro assembly process of the 50S ribosomal subunit. It is not involved in the protein synthesizing functions of that subunit.</text>
</comment>
<keyword evidence="2 5" id="KW-0689">Ribosomal protein</keyword>
<geneLocation type="chloroplast" evidence="8"/>
<dbReference type="EMBL" id="FJ858267">
    <property type="protein sequence ID" value="ACO55536.1"/>
    <property type="molecule type" value="Genomic_DNA"/>
</dbReference>
<sequence>MTRVKRGTVARKRRNKILDLNRGFRGSHSTLFRTANQRSLKALSSSYSDRRKKKRQYRRLWIRRINAGVRSHGTSYSRFMHDVKVNRQNLNRKVLSQLVILDPTSFKTLCDKVKAS</sequence>
<name>C1KR34_MICCC</name>
<comment type="similarity">
    <text evidence="1 5 6">Belongs to the bacterial ribosomal protein bL20 family.</text>
</comment>
<dbReference type="Gene3D" id="6.10.160.10">
    <property type="match status" value="1"/>
</dbReference>
<dbReference type="GO" id="GO:0003735">
    <property type="term" value="F:structural constituent of ribosome"/>
    <property type="evidence" value="ECO:0007669"/>
    <property type="project" value="InterPro"/>
</dbReference>
<keyword evidence="8" id="KW-0150">Chloroplast</keyword>
<evidence type="ECO:0000256" key="1">
    <source>
        <dbReference type="ARBA" id="ARBA00007698"/>
    </source>
</evidence>
<dbReference type="GO" id="GO:0019843">
    <property type="term" value="F:rRNA binding"/>
    <property type="evidence" value="ECO:0007669"/>
    <property type="project" value="UniProtKB-UniRule"/>
</dbReference>
<dbReference type="FunFam" id="1.10.1900.20:FF:000001">
    <property type="entry name" value="50S ribosomal protein L20"/>
    <property type="match status" value="1"/>
</dbReference>
<evidence type="ECO:0000313" key="8">
    <source>
        <dbReference type="EMBL" id="ACO55536.1"/>
    </source>
</evidence>
<reference evidence="9" key="1">
    <citation type="journal article" date="2009" name="Science">
        <title>Green evolution and dynamic adaptations revealed by genomes of the marine picoeukaryotes Micromonas.</title>
        <authorList>
            <person name="Worden A.Z."/>
            <person name="Lee J.H."/>
            <person name="Mock T."/>
            <person name="Rouze P."/>
            <person name="Simmons M.P."/>
            <person name="Aerts A.L."/>
            <person name="Allen A.E."/>
            <person name="Cuvelier M.L."/>
            <person name="Derelle E."/>
            <person name="Everett M.V."/>
            <person name="Foulon E."/>
            <person name="Grimwood J."/>
            <person name="Gundlach H."/>
            <person name="Henrissat B."/>
            <person name="Napoli C."/>
            <person name="McDonald S.M."/>
            <person name="Parker M.S."/>
            <person name="Rombauts S."/>
            <person name="Salamov A."/>
            <person name="Von Dassow P."/>
            <person name="Badger J.H."/>
            <person name="Coutinho P.M."/>
            <person name="Demir E."/>
            <person name="Dubchak I."/>
            <person name="Gentemann C."/>
            <person name="Eikrem W."/>
            <person name="Gready J.E."/>
            <person name="John U."/>
            <person name="Lanier W."/>
            <person name="Lindquist E.A."/>
            <person name="Lucas S."/>
            <person name="Mayer K.F."/>
            <person name="Moreau H."/>
            <person name="Not F."/>
            <person name="Otillar R."/>
            <person name="Panaud O."/>
            <person name="Pangilinan J."/>
            <person name="Paulsen I."/>
            <person name="Piegu B."/>
            <person name="Poliakov A."/>
            <person name="Robbens S."/>
            <person name="Schmutz J."/>
            <person name="Toulza E."/>
            <person name="Wyss T."/>
            <person name="Zelensky A."/>
            <person name="Zhou K."/>
            <person name="Armbrust E.V."/>
            <person name="Bhattacharya D."/>
            <person name="Goodenough U.W."/>
            <person name="Van de Peer Y."/>
            <person name="Grigoriev I.V."/>
        </authorList>
    </citation>
    <scope>NUCLEOTIDE SEQUENCE [LARGE SCALE GENOMIC DNA]</scope>
    <source>
        <strain evidence="9">RCC299 / NOUM17</strain>
    </source>
</reference>
<dbReference type="InterPro" id="IPR035566">
    <property type="entry name" value="Ribosomal_protein_bL20_C"/>
</dbReference>
<dbReference type="GO" id="GO:0005840">
    <property type="term" value="C:ribosome"/>
    <property type="evidence" value="ECO:0007669"/>
    <property type="project" value="UniProtKB-KW"/>
</dbReference>
<dbReference type="HAMAP" id="MF_00382">
    <property type="entry name" value="Ribosomal_bL20"/>
    <property type="match status" value="1"/>
</dbReference>
<keyword evidence="5 7" id="KW-0694">RNA-binding</keyword>
<evidence type="ECO:0000256" key="2">
    <source>
        <dbReference type="ARBA" id="ARBA00022980"/>
    </source>
</evidence>
<keyword evidence="3 5" id="KW-0687">Ribonucleoprotein</keyword>
<dbReference type="GO" id="GO:1990904">
    <property type="term" value="C:ribonucleoprotein complex"/>
    <property type="evidence" value="ECO:0007669"/>
    <property type="project" value="UniProtKB-KW"/>
</dbReference>
<dbReference type="SUPFAM" id="SSF74731">
    <property type="entry name" value="Ribosomal protein L20"/>
    <property type="match status" value="1"/>
</dbReference>
<keyword evidence="9" id="KW-1185">Reference proteome</keyword>
<dbReference type="GO" id="GO:0006412">
    <property type="term" value="P:translation"/>
    <property type="evidence" value="ECO:0007669"/>
    <property type="project" value="InterPro"/>
</dbReference>
<keyword evidence="8" id="KW-0934">Plastid</keyword>
<dbReference type="Gene3D" id="1.10.1900.20">
    <property type="entry name" value="Ribosomal protein L20"/>
    <property type="match status" value="1"/>
</dbReference>
<dbReference type="OMA" id="LWIRRIN"/>
<dbReference type="NCBIfam" id="TIGR01032">
    <property type="entry name" value="rplT_bact"/>
    <property type="match status" value="1"/>
</dbReference>
<dbReference type="Proteomes" id="UP000002009">
    <property type="component" value="Chloroplast Pltd"/>
</dbReference>
<evidence type="ECO:0000256" key="5">
    <source>
        <dbReference type="HAMAP-Rule" id="MF_00382"/>
    </source>
</evidence>
<comment type="subcellular location">
    <subcellularLocation>
        <location evidence="5">Plastid</location>
        <location evidence="5">Chloroplast</location>
    </subcellularLocation>
</comment>
<evidence type="ECO:0000256" key="6">
    <source>
        <dbReference type="RuleBase" id="RU000561"/>
    </source>
</evidence>
<evidence type="ECO:0000313" key="9">
    <source>
        <dbReference type="Proteomes" id="UP000002009"/>
    </source>
</evidence>